<evidence type="ECO:0000256" key="3">
    <source>
        <dbReference type="ARBA" id="ARBA00022679"/>
    </source>
</evidence>
<dbReference type="SUPFAM" id="SSF53383">
    <property type="entry name" value="PLP-dependent transferases"/>
    <property type="match status" value="1"/>
</dbReference>
<evidence type="ECO:0000256" key="9">
    <source>
        <dbReference type="PIRSR" id="PIRSR000524-50"/>
    </source>
</evidence>
<comment type="function">
    <text evidence="7">Involved in phosphonate degradation.</text>
</comment>
<dbReference type="PIRSF" id="PIRSF000524">
    <property type="entry name" value="SPT"/>
    <property type="match status" value="1"/>
</dbReference>
<dbReference type="AlphaFoldDB" id="A0A5M6IYN3"/>
<protein>
    <recommendedName>
        <fullName evidence="7">2-aminoethylphosphonate--pyruvate transaminase</fullName>
        <ecNumber evidence="7">2.6.1.37</ecNumber>
    </recommendedName>
    <alternativeName>
        <fullName evidence="7">2-aminoethylphosphonate aminotransferase</fullName>
    </alternativeName>
    <alternativeName>
        <fullName evidence="7">AEP transaminase</fullName>
        <shortName evidence="7">AEPT</shortName>
    </alternativeName>
</protein>
<dbReference type="PANTHER" id="PTHR42778">
    <property type="entry name" value="2-AMINOETHYLPHOSPHONATE--PYRUVATE TRANSAMINASE"/>
    <property type="match status" value="1"/>
</dbReference>
<keyword evidence="3 7" id="KW-0808">Transferase</keyword>
<dbReference type="PANTHER" id="PTHR42778:SF1">
    <property type="entry name" value="2-AMINOETHYLPHOSPHONATE--PYRUVATE TRANSAMINASE"/>
    <property type="match status" value="1"/>
</dbReference>
<dbReference type="InterPro" id="IPR015421">
    <property type="entry name" value="PyrdxlP-dep_Trfase_major"/>
</dbReference>
<dbReference type="InterPro" id="IPR015424">
    <property type="entry name" value="PyrdxlP-dep_Trfase"/>
</dbReference>
<keyword evidence="2 7" id="KW-0032">Aminotransferase</keyword>
<accession>A0A5M6IYN3</accession>
<comment type="subunit">
    <text evidence="7">Homodimer.</text>
</comment>
<dbReference type="Pfam" id="PF00266">
    <property type="entry name" value="Aminotran_5"/>
    <property type="match status" value="1"/>
</dbReference>
<reference evidence="11 12" key="1">
    <citation type="submission" date="2019-09" db="EMBL/GenBank/DDBJ databases">
        <title>Genome sequence of Rhodovastum atsumiense, a diverse member of the Acetobacteraceae family of non-sulfur purple photosynthetic bacteria.</title>
        <authorList>
            <person name="Meyer T."/>
            <person name="Kyndt J."/>
        </authorList>
    </citation>
    <scope>NUCLEOTIDE SEQUENCE [LARGE SCALE GENOMIC DNA]</scope>
    <source>
        <strain evidence="11 12">DSM 21279</strain>
    </source>
</reference>
<dbReference type="RefSeq" id="WP_150040577.1">
    <property type="nucleotide sequence ID" value="NZ_OW485601.1"/>
</dbReference>
<organism evidence="11 12">
    <name type="scientific">Rhodovastum atsumiense</name>
    <dbReference type="NCBI Taxonomy" id="504468"/>
    <lineage>
        <taxon>Bacteria</taxon>
        <taxon>Pseudomonadati</taxon>
        <taxon>Pseudomonadota</taxon>
        <taxon>Alphaproteobacteria</taxon>
        <taxon>Acetobacterales</taxon>
        <taxon>Acetobacteraceae</taxon>
        <taxon>Rhodovastum</taxon>
    </lineage>
</organism>
<dbReference type="GO" id="GO:0019700">
    <property type="term" value="P:organic phosphonate catabolic process"/>
    <property type="evidence" value="ECO:0007669"/>
    <property type="project" value="InterPro"/>
</dbReference>
<proteinExistence type="inferred from homology"/>
<evidence type="ECO:0000256" key="4">
    <source>
        <dbReference type="ARBA" id="ARBA00022898"/>
    </source>
</evidence>
<dbReference type="NCBIfam" id="NF010006">
    <property type="entry name" value="PRK13479.1"/>
    <property type="match status" value="1"/>
</dbReference>
<feature type="binding site" evidence="8">
    <location>
        <position position="337"/>
    </location>
    <ligand>
        <name>substrate</name>
    </ligand>
</feature>
<comment type="caution">
    <text evidence="11">The sequence shown here is derived from an EMBL/GenBank/DDBJ whole genome shotgun (WGS) entry which is preliminary data.</text>
</comment>
<dbReference type="InterPro" id="IPR024169">
    <property type="entry name" value="SP_NH2Trfase/AEP_transaminase"/>
</dbReference>
<comment type="catalytic activity">
    <reaction evidence="6 7">
        <text>(2-aminoethyl)phosphonate + pyruvate = phosphonoacetaldehyde + L-alanine</text>
        <dbReference type="Rhea" id="RHEA:17021"/>
        <dbReference type="ChEBI" id="CHEBI:15361"/>
        <dbReference type="ChEBI" id="CHEBI:57418"/>
        <dbReference type="ChEBI" id="CHEBI:57972"/>
        <dbReference type="ChEBI" id="CHEBI:58383"/>
        <dbReference type="EC" id="2.6.1.37"/>
    </reaction>
</comment>
<evidence type="ECO:0000259" key="10">
    <source>
        <dbReference type="Pfam" id="PF00266"/>
    </source>
</evidence>
<gene>
    <name evidence="7" type="primary">phnW</name>
    <name evidence="11" type="ORF">F1189_09910</name>
</gene>
<dbReference type="EC" id="2.6.1.37" evidence="7"/>
<evidence type="ECO:0000256" key="5">
    <source>
        <dbReference type="ARBA" id="ARBA00023317"/>
    </source>
</evidence>
<dbReference type="InterPro" id="IPR012703">
    <property type="entry name" value="NH2EtPonate_pyrv_transaminase"/>
</dbReference>
<dbReference type="EMBL" id="VWPK01000012">
    <property type="protein sequence ID" value="KAA5612478.1"/>
    <property type="molecule type" value="Genomic_DNA"/>
</dbReference>
<dbReference type="Gene3D" id="3.90.1150.10">
    <property type="entry name" value="Aspartate Aminotransferase, domain 1"/>
    <property type="match status" value="1"/>
</dbReference>
<dbReference type="InterPro" id="IPR015422">
    <property type="entry name" value="PyrdxlP-dep_Trfase_small"/>
</dbReference>
<evidence type="ECO:0000313" key="12">
    <source>
        <dbReference type="Proteomes" id="UP000325255"/>
    </source>
</evidence>
<keyword evidence="12" id="KW-1185">Reference proteome</keyword>
<evidence type="ECO:0000313" key="11">
    <source>
        <dbReference type="EMBL" id="KAA5612478.1"/>
    </source>
</evidence>
<evidence type="ECO:0000256" key="6">
    <source>
        <dbReference type="ARBA" id="ARBA00049460"/>
    </source>
</evidence>
<name>A0A5M6IYN3_9PROT</name>
<evidence type="ECO:0000256" key="2">
    <source>
        <dbReference type="ARBA" id="ARBA00022576"/>
    </source>
</evidence>
<feature type="modified residue" description="N6-(pyridoxal phosphate)lysine" evidence="7 9">
    <location>
        <position position="190"/>
    </location>
</feature>
<comment type="cofactor">
    <cofactor evidence="1 7 9">
        <name>pyridoxal 5'-phosphate</name>
        <dbReference type="ChEBI" id="CHEBI:597326"/>
    </cofactor>
</comment>
<keyword evidence="5 7" id="KW-0670">Pyruvate</keyword>
<feature type="domain" description="Aminotransferase class V" evidence="10">
    <location>
        <begin position="34"/>
        <end position="284"/>
    </location>
</feature>
<dbReference type="InterPro" id="IPR000192">
    <property type="entry name" value="Aminotrans_V_dom"/>
</dbReference>
<evidence type="ECO:0000256" key="7">
    <source>
        <dbReference type="HAMAP-Rule" id="MF_01376"/>
    </source>
</evidence>
<evidence type="ECO:0000256" key="8">
    <source>
        <dbReference type="PIRSR" id="PIRSR000524-1"/>
    </source>
</evidence>
<dbReference type="OrthoDB" id="9766472at2"/>
<evidence type="ECO:0000256" key="1">
    <source>
        <dbReference type="ARBA" id="ARBA00001933"/>
    </source>
</evidence>
<dbReference type="Proteomes" id="UP000325255">
    <property type="component" value="Unassembled WGS sequence"/>
</dbReference>
<sequence length="375" mass="39645">MLLLIPGPVTTRPEVRAAMAQDFAPWDNDFRILYADLRGRVRAISGGARETHSAIALQGCGHFATEASLRSFVPPGGRILVPATGQYAERMMRLAREAGRVPVPLAVPGNGTVQPEAVAAALAADPGIGHVGLVYSETSSGVVHDPAPVGKVVREAGRRMILDAVSAFGALPLDVAAMPELDAVAFTSNKCLEGMPGLSFSVVRLDRLEACAGQAGSWSFNLADVQAQYRRSGDGSFRFTPPAQVLASLRVALDLYDAEGGQAARLARYRENARVLYDGMVSLGLQPCLAWEVQGPIVVNVRAPADPAWSLQGFVDALKSRGFLISNFYNTAEPSFRVGCIGAVTPEDMQRFVAAADAALHALGIRNRAPVASAA</sequence>
<dbReference type="Gene3D" id="3.40.640.10">
    <property type="entry name" value="Type I PLP-dependent aspartate aminotransferase-like (Major domain)"/>
    <property type="match status" value="1"/>
</dbReference>
<dbReference type="GO" id="GO:0047304">
    <property type="term" value="F:2-aminoethylphosphonate-pyruvate transaminase activity"/>
    <property type="evidence" value="ECO:0007669"/>
    <property type="project" value="UniProtKB-UniRule"/>
</dbReference>
<keyword evidence="4 7" id="KW-0663">Pyridoxal phosphate</keyword>
<dbReference type="HAMAP" id="MF_01376">
    <property type="entry name" value="PhnW_aminotrans_5"/>
    <property type="match status" value="1"/>
</dbReference>
<comment type="similarity">
    <text evidence="7">Belongs to the class-V pyridoxal-phosphate-dependent aminotransferase family. PhnW subfamily.</text>
</comment>